<feature type="domain" description="HTH cro/C1-type" evidence="1">
    <location>
        <begin position="8"/>
        <end position="63"/>
    </location>
</feature>
<dbReference type="InterPro" id="IPR001387">
    <property type="entry name" value="Cro/C1-type_HTH"/>
</dbReference>
<dbReference type="GeneID" id="61420394"/>
<dbReference type="InterPro" id="IPR010982">
    <property type="entry name" value="Lambda_DNA-bd_dom_sf"/>
</dbReference>
<evidence type="ECO:0000313" key="3">
    <source>
        <dbReference type="Proteomes" id="UP000003732"/>
    </source>
</evidence>
<dbReference type="HOGENOM" id="CLU_066192_62_11_9"/>
<evidence type="ECO:0000313" key="2">
    <source>
        <dbReference type="EMBL" id="EGE53114.1"/>
    </source>
</evidence>
<reference evidence="2 3" key="1">
    <citation type="submission" date="2011-02" db="EMBL/GenBank/DDBJ databases">
        <authorList>
            <person name="Stanhope M.J."/>
            <person name="Durkin A.S."/>
            <person name="Hostetler J."/>
            <person name="Kim M."/>
            <person name="Radune D."/>
            <person name="Singh I."/>
            <person name="Town C.D."/>
        </authorList>
    </citation>
    <scope>NUCLEOTIDE SEQUENCE [LARGE SCALE GENOMIC DNA]</scope>
    <source>
        <strain evidence="2 3">NCFD 2020</strain>
    </source>
</reference>
<gene>
    <name evidence="2" type="ORF">SPB_0721</name>
</gene>
<organism evidence="2 3">
    <name type="scientific">Streptococcus parauberis NCFD 2020</name>
    <dbReference type="NCBI Taxonomy" id="873447"/>
    <lineage>
        <taxon>Bacteria</taxon>
        <taxon>Bacillati</taxon>
        <taxon>Bacillota</taxon>
        <taxon>Bacilli</taxon>
        <taxon>Lactobacillales</taxon>
        <taxon>Streptococcaceae</taxon>
        <taxon>Streptococcus</taxon>
    </lineage>
</organism>
<dbReference type="Pfam" id="PF01381">
    <property type="entry name" value="HTH_3"/>
    <property type="match status" value="1"/>
</dbReference>
<comment type="caution">
    <text evidence="2">The sequence shown here is derived from an EMBL/GenBank/DDBJ whole genome shotgun (WGS) entry which is preliminary data.</text>
</comment>
<dbReference type="GO" id="GO:0003677">
    <property type="term" value="F:DNA binding"/>
    <property type="evidence" value="ECO:0007669"/>
    <property type="project" value="UniProtKB-KW"/>
</dbReference>
<dbReference type="EMBL" id="AEUT02000001">
    <property type="protein sequence ID" value="EGE53114.1"/>
    <property type="molecule type" value="Genomic_DNA"/>
</dbReference>
<proteinExistence type="predicted"/>
<dbReference type="Proteomes" id="UP000003732">
    <property type="component" value="Unassembled WGS sequence"/>
</dbReference>
<dbReference type="AlphaFoldDB" id="F1Z0Z0"/>
<dbReference type="SMART" id="SM00530">
    <property type="entry name" value="HTH_XRE"/>
    <property type="match status" value="1"/>
</dbReference>
<accession>F1Z0Z0</accession>
<sequence>MGEPTITIAELRAKNGKMSQTELAKKLNVAQSTVAGWEQNIESIRGTHLVRLCHEFNVKASDILGA</sequence>
<evidence type="ECO:0000259" key="1">
    <source>
        <dbReference type="PROSITE" id="PS50943"/>
    </source>
</evidence>
<dbReference type="SUPFAM" id="SSF47413">
    <property type="entry name" value="lambda repressor-like DNA-binding domains"/>
    <property type="match status" value="1"/>
</dbReference>
<dbReference type="Gene3D" id="1.10.260.40">
    <property type="entry name" value="lambda repressor-like DNA-binding domains"/>
    <property type="match status" value="1"/>
</dbReference>
<dbReference type="RefSeq" id="WP_003102491.1">
    <property type="nucleotide sequence ID" value="NZ_AEUT02000001.1"/>
</dbReference>
<protein>
    <submittedName>
        <fullName evidence="2">DNA-binding helix-turn-helix protein</fullName>
    </submittedName>
</protein>
<dbReference type="eggNOG" id="COG1476">
    <property type="taxonomic scope" value="Bacteria"/>
</dbReference>
<dbReference type="PROSITE" id="PS50943">
    <property type="entry name" value="HTH_CROC1"/>
    <property type="match status" value="1"/>
</dbReference>
<dbReference type="CDD" id="cd00093">
    <property type="entry name" value="HTH_XRE"/>
    <property type="match status" value="1"/>
</dbReference>
<name>F1Z0Z0_9STRE</name>
<keyword evidence="2" id="KW-0238">DNA-binding</keyword>